<name>A0A558C3W7_9BACT</name>
<reference evidence="1 2" key="1">
    <citation type="submission" date="2019-07" db="EMBL/GenBank/DDBJ databases">
        <title>Hymenobacter sp. straun FUR1 Genome sequencing and assembly.</title>
        <authorList>
            <person name="Chhetri G."/>
        </authorList>
    </citation>
    <scope>NUCLEOTIDE SEQUENCE [LARGE SCALE GENOMIC DNA]</scope>
    <source>
        <strain evidence="1 2">Fur1</strain>
    </source>
</reference>
<organism evidence="1 2">
    <name type="scientific">Hymenobacter setariae</name>
    <dbReference type="NCBI Taxonomy" id="2594794"/>
    <lineage>
        <taxon>Bacteria</taxon>
        <taxon>Pseudomonadati</taxon>
        <taxon>Bacteroidota</taxon>
        <taxon>Cytophagia</taxon>
        <taxon>Cytophagales</taxon>
        <taxon>Hymenobacteraceae</taxon>
        <taxon>Hymenobacter</taxon>
    </lineage>
</organism>
<proteinExistence type="predicted"/>
<dbReference type="AlphaFoldDB" id="A0A558C3W7"/>
<sequence>MSDFLRALSEREQLLYQRTVAFTGTMESKEAQLRSSGIIEEYRQLHAAYWALLQASSDKQEQVELLKRVVFLNWYQWAEPTIYSGIDELDEEVVQAAYSLLDSWLEHDTLDQEFRWMLSYYATWDYAILPYSENHLPFLTAFVREASQSVVYPPQGQLPRHSMDNRGQMGRYWQSVGLEIS</sequence>
<dbReference type="RefSeq" id="WP_144844990.1">
    <property type="nucleotide sequence ID" value="NZ_VMRJ01000001.1"/>
</dbReference>
<accession>A0A558C3W7</accession>
<dbReference type="Proteomes" id="UP000317624">
    <property type="component" value="Unassembled WGS sequence"/>
</dbReference>
<evidence type="ECO:0000313" key="2">
    <source>
        <dbReference type="Proteomes" id="UP000317624"/>
    </source>
</evidence>
<keyword evidence="2" id="KW-1185">Reference proteome</keyword>
<dbReference type="EMBL" id="VMRJ01000001">
    <property type="protein sequence ID" value="TVT43468.1"/>
    <property type="molecule type" value="Genomic_DNA"/>
</dbReference>
<evidence type="ECO:0000313" key="1">
    <source>
        <dbReference type="EMBL" id="TVT43468.1"/>
    </source>
</evidence>
<comment type="caution">
    <text evidence="1">The sequence shown here is derived from an EMBL/GenBank/DDBJ whole genome shotgun (WGS) entry which is preliminary data.</text>
</comment>
<protein>
    <submittedName>
        <fullName evidence="1">Uncharacterized protein</fullName>
    </submittedName>
</protein>
<gene>
    <name evidence="1" type="ORF">FNT36_05110</name>
</gene>
<dbReference type="OrthoDB" id="1264061at2"/>